<dbReference type="Proteomes" id="UP000199682">
    <property type="component" value="Unassembled WGS sequence"/>
</dbReference>
<evidence type="ECO:0000256" key="1">
    <source>
        <dbReference type="SAM" id="Phobius"/>
    </source>
</evidence>
<evidence type="ECO:0000313" key="2">
    <source>
        <dbReference type="EMBL" id="SDM29592.1"/>
    </source>
</evidence>
<evidence type="ECO:0000313" key="3">
    <source>
        <dbReference type="Proteomes" id="UP000199682"/>
    </source>
</evidence>
<feature type="transmembrane region" description="Helical" evidence="1">
    <location>
        <begin position="81"/>
        <end position="100"/>
    </location>
</feature>
<gene>
    <name evidence="2" type="ORF">SAMN04488074_11999</name>
</gene>
<sequence>MNGTASCSHGARGRLVRLAVVLAVLAGLALVVGVQCTDGMSMPHGANAVMADGGHELSVERPVAAGMSVAPDQDTHGDSDMGGALAACLMLIAAVIALVARLGLPRVHSSAVAAARSARTALFPVVLARAPSLERLCLLRI</sequence>
<reference evidence="3" key="1">
    <citation type="submission" date="2016-10" db="EMBL/GenBank/DDBJ databases">
        <authorList>
            <person name="Varghese N."/>
            <person name="Submissions S."/>
        </authorList>
    </citation>
    <scope>NUCLEOTIDE SEQUENCE [LARGE SCALE GENOMIC DNA]</scope>
    <source>
        <strain evidence="3">DSM 44796</strain>
    </source>
</reference>
<protein>
    <submittedName>
        <fullName evidence="2">Uncharacterized protein</fullName>
    </submittedName>
</protein>
<keyword evidence="1" id="KW-1133">Transmembrane helix</keyword>
<proteinExistence type="predicted"/>
<name>A0A1G9S2E9_9PSEU</name>
<dbReference type="RefSeq" id="WP_143027962.1">
    <property type="nucleotide sequence ID" value="NZ_FNET01000019.1"/>
</dbReference>
<dbReference type="AlphaFoldDB" id="A0A1G9S2E9"/>
<dbReference type="EMBL" id="FNET01000019">
    <property type="protein sequence ID" value="SDM29592.1"/>
    <property type="molecule type" value="Genomic_DNA"/>
</dbReference>
<accession>A0A1G9S2E9</accession>
<keyword evidence="1" id="KW-0472">Membrane</keyword>
<organism evidence="2 3">
    <name type="scientific">Lentzea albidocapillata subsp. violacea</name>
    <dbReference type="NCBI Taxonomy" id="128104"/>
    <lineage>
        <taxon>Bacteria</taxon>
        <taxon>Bacillati</taxon>
        <taxon>Actinomycetota</taxon>
        <taxon>Actinomycetes</taxon>
        <taxon>Pseudonocardiales</taxon>
        <taxon>Pseudonocardiaceae</taxon>
        <taxon>Lentzea</taxon>
    </lineage>
</organism>
<keyword evidence="1" id="KW-0812">Transmembrane</keyword>